<evidence type="ECO:0000256" key="1">
    <source>
        <dbReference type="ARBA" id="ARBA00022741"/>
    </source>
</evidence>
<protein>
    <recommendedName>
        <fullName evidence="5">Protein kinase domain-containing protein</fullName>
    </recommendedName>
</protein>
<feature type="compositionally biased region" description="Basic and acidic residues" evidence="4">
    <location>
        <begin position="675"/>
        <end position="702"/>
    </location>
</feature>
<dbReference type="GO" id="GO:0005737">
    <property type="term" value="C:cytoplasm"/>
    <property type="evidence" value="ECO:0007669"/>
    <property type="project" value="TreeGrafter"/>
</dbReference>
<feature type="compositionally biased region" description="Polar residues" evidence="4">
    <location>
        <begin position="1037"/>
        <end position="1050"/>
    </location>
</feature>
<feature type="compositionally biased region" description="Polar residues" evidence="4">
    <location>
        <begin position="349"/>
        <end position="358"/>
    </location>
</feature>
<dbReference type="Pfam" id="PF00069">
    <property type="entry name" value="Pkinase"/>
    <property type="match status" value="1"/>
</dbReference>
<feature type="compositionally biased region" description="Low complexity" evidence="4">
    <location>
        <begin position="438"/>
        <end position="447"/>
    </location>
</feature>
<dbReference type="InterPro" id="IPR011009">
    <property type="entry name" value="Kinase-like_dom_sf"/>
</dbReference>
<evidence type="ECO:0000256" key="2">
    <source>
        <dbReference type="ARBA" id="ARBA00022840"/>
    </source>
</evidence>
<evidence type="ECO:0000313" key="7">
    <source>
        <dbReference type="Proteomes" id="UP001203297"/>
    </source>
</evidence>
<feature type="compositionally biased region" description="Basic and acidic residues" evidence="4">
    <location>
        <begin position="635"/>
        <end position="651"/>
    </location>
</feature>
<dbReference type="FunFam" id="1.10.510.10:FF:000571">
    <property type="entry name" value="Maternal embryonic leucine zipper kinase"/>
    <property type="match status" value="1"/>
</dbReference>
<feature type="domain" description="Protein kinase" evidence="5">
    <location>
        <begin position="42"/>
        <end position="304"/>
    </location>
</feature>
<dbReference type="CDD" id="cd14003">
    <property type="entry name" value="STKc_AMPK-like"/>
    <property type="match status" value="1"/>
</dbReference>
<reference evidence="6" key="1">
    <citation type="journal article" date="2022" name="New Phytol.">
        <title>Evolutionary transition to the ectomycorrhizal habit in the genomes of a hyperdiverse lineage of mushroom-forming fungi.</title>
        <authorList>
            <person name="Looney B."/>
            <person name="Miyauchi S."/>
            <person name="Morin E."/>
            <person name="Drula E."/>
            <person name="Courty P.E."/>
            <person name="Kohler A."/>
            <person name="Kuo A."/>
            <person name="LaButti K."/>
            <person name="Pangilinan J."/>
            <person name="Lipzen A."/>
            <person name="Riley R."/>
            <person name="Andreopoulos W."/>
            <person name="He G."/>
            <person name="Johnson J."/>
            <person name="Nolan M."/>
            <person name="Tritt A."/>
            <person name="Barry K.W."/>
            <person name="Grigoriev I.V."/>
            <person name="Nagy L.G."/>
            <person name="Hibbett D."/>
            <person name="Henrissat B."/>
            <person name="Matheny P.B."/>
            <person name="Labbe J."/>
            <person name="Martin F.M."/>
        </authorList>
    </citation>
    <scope>NUCLEOTIDE SEQUENCE</scope>
    <source>
        <strain evidence="6">BPL690</strain>
    </source>
</reference>
<dbReference type="PROSITE" id="PS50011">
    <property type="entry name" value="PROTEIN_KINASE_DOM"/>
    <property type="match status" value="1"/>
</dbReference>
<feature type="compositionally biased region" description="Low complexity" evidence="4">
    <location>
        <begin position="607"/>
        <end position="619"/>
    </location>
</feature>
<evidence type="ECO:0000313" key="6">
    <source>
        <dbReference type="EMBL" id="KAI0300526.1"/>
    </source>
</evidence>
<dbReference type="Proteomes" id="UP001203297">
    <property type="component" value="Unassembled WGS sequence"/>
</dbReference>
<comment type="caution">
    <text evidence="6">The sequence shown here is derived from an EMBL/GenBank/DDBJ whole genome shotgun (WGS) entry which is preliminary data.</text>
</comment>
<keyword evidence="7" id="KW-1185">Reference proteome</keyword>
<name>A0AAD4QNC8_9AGAM</name>
<dbReference type="GO" id="GO:0005524">
    <property type="term" value="F:ATP binding"/>
    <property type="evidence" value="ECO:0007669"/>
    <property type="project" value="UniProtKB-UniRule"/>
</dbReference>
<feature type="compositionally biased region" description="Basic and acidic residues" evidence="4">
    <location>
        <begin position="525"/>
        <end position="558"/>
    </location>
</feature>
<dbReference type="AlphaFoldDB" id="A0AAD4QNC8"/>
<feature type="compositionally biased region" description="Polar residues" evidence="4">
    <location>
        <begin position="981"/>
        <end position="1003"/>
    </location>
</feature>
<feature type="binding site" evidence="3">
    <location>
        <position position="71"/>
    </location>
    <ligand>
        <name>ATP</name>
        <dbReference type="ChEBI" id="CHEBI:30616"/>
    </ligand>
</feature>
<feature type="region of interest" description="Disordered" evidence="4">
    <location>
        <begin position="525"/>
        <end position="781"/>
    </location>
</feature>
<dbReference type="GO" id="GO:0004674">
    <property type="term" value="F:protein serine/threonine kinase activity"/>
    <property type="evidence" value="ECO:0007669"/>
    <property type="project" value="TreeGrafter"/>
</dbReference>
<feature type="region of interest" description="Disordered" evidence="4">
    <location>
        <begin position="890"/>
        <end position="1062"/>
    </location>
</feature>
<dbReference type="GO" id="GO:0035556">
    <property type="term" value="P:intracellular signal transduction"/>
    <property type="evidence" value="ECO:0007669"/>
    <property type="project" value="TreeGrafter"/>
</dbReference>
<feature type="region of interest" description="Disordered" evidence="4">
    <location>
        <begin position="1171"/>
        <end position="1250"/>
    </location>
</feature>
<evidence type="ECO:0000259" key="5">
    <source>
        <dbReference type="PROSITE" id="PS50011"/>
    </source>
</evidence>
<feature type="region of interest" description="Disordered" evidence="4">
    <location>
        <begin position="323"/>
        <end position="456"/>
    </location>
</feature>
<dbReference type="InterPro" id="IPR008271">
    <property type="entry name" value="Ser/Thr_kinase_AS"/>
</dbReference>
<dbReference type="SUPFAM" id="SSF56112">
    <property type="entry name" value="Protein kinase-like (PK-like)"/>
    <property type="match status" value="1"/>
</dbReference>
<dbReference type="SMART" id="SM00220">
    <property type="entry name" value="S_TKc"/>
    <property type="match status" value="1"/>
</dbReference>
<dbReference type="PANTHER" id="PTHR24346:SF110">
    <property type="entry name" value="NON-SPECIFIC SERINE_THREONINE PROTEIN KINASE"/>
    <property type="match status" value="1"/>
</dbReference>
<dbReference type="PANTHER" id="PTHR24346">
    <property type="entry name" value="MAP/MICROTUBULE AFFINITY-REGULATING KINASE"/>
    <property type="match status" value="1"/>
</dbReference>
<dbReference type="Gene3D" id="1.10.510.10">
    <property type="entry name" value="Transferase(Phosphotransferase) domain 1"/>
    <property type="match status" value="1"/>
</dbReference>
<keyword evidence="1 3" id="KW-0547">Nucleotide-binding</keyword>
<gene>
    <name evidence="6" type="ORF">B0F90DRAFT_1668336</name>
</gene>
<keyword evidence="2 3" id="KW-0067">ATP-binding</keyword>
<dbReference type="PROSITE" id="PS00108">
    <property type="entry name" value="PROTEIN_KINASE_ST"/>
    <property type="match status" value="1"/>
</dbReference>
<proteinExistence type="predicted"/>
<feature type="compositionally biased region" description="Low complexity" evidence="4">
    <location>
        <begin position="854"/>
        <end position="872"/>
    </location>
</feature>
<accession>A0AAD4QNC8</accession>
<feature type="compositionally biased region" description="Polar residues" evidence="4">
    <location>
        <begin position="654"/>
        <end position="663"/>
    </location>
</feature>
<feature type="region of interest" description="Disordered" evidence="4">
    <location>
        <begin position="794"/>
        <end position="876"/>
    </location>
</feature>
<dbReference type="PROSITE" id="PS00107">
    <property type="entry name" value="PROTEIN_KINASE_ATP"/>
    <property type="match status" value="1"/>
</dbReference>
<feature type="compositionally biased region" description="Polar residues" evidence="4">
    <location>
        <begin position="760"/>
        <end position="769"/>
    </location>
</feature>
<evidence type="ECO:0000256" key="3">
    <source>
        <dbReference type="PROSITE-ProRule" id="PRU10141"/>
    </source>
</evidence>
<feature type="compositionally biased region" description="Polar residues" evidence="4">
    <location>
        <begin position="960"/>
        <end position="972"/>
    </location>
</feature>
<feature type="compositionally biased region" description="Polar residues" evidence="4">
    <location>
        <begin position="915"/>
        <end position="925"/>
    </location>
</feature>
<sequence length="1250" mass="135799">MSKTAHKHTASVVQNQKARLTTAYNELGKELSSTKVKVVGNYTLGKVLGEGAYGKVRLGTHRLTSTRVAIKQIPKVLSATLTREIHHHRQLHHPHITQLYEVIATENSIWLVTELCSGGELFDYLTEKGRILEEETRHIFGQICLAVNYLHEKGIVHRDLKLENVLLDERCRIKLGDFGFTREFDRGAYLETYCGTTGYAAPEMLEGKKYLGPGNSCILQPSSHANLALEVDVWSLGVILYCLLTGGLPFDDDDESVMRAMVIKGEFEDPEWLSDHVRDLLRKILRKDPIKRITIPQLLAHPWFTSPSSPTNTSHAVVVPQPIQAQPSATTSESSATSELSFRSASSELDVSSATTLDDVSHDSAPDENPQMHRHPSQSTIRKTVTVEGKKPSHPETVMEENFPYLTLRSSSASRSPRIKEPPALPTRTPVRTKRRSVSSNLSDPSSPAGEKTMTSFPPQDFASLLGVPAPIIFGTKLERELLNNLSSLGFDTGQIVHSVLSDACDAASAMWWMLMRRAERKVLEEASSRPEHRLLEREAREVDTKARESAGRKRGTTDPETPSTVRAEPLPSLSALSAPDVAFIPPTPTSTTHTRASAKTPPRVASPSHSLLSPTSPTADPQPKSHPPTPGGNSKEKDKDKDKGKREGKVRSGSVSIMQRATTALEAAGLVRKKSAEIVKDDKLKEKEGEKRGTVSDEPRHSHSSGKLVKLPPSRETPAPGTPSVDQEVVANAAAPSSPWVLARLSNASPPEISPTPSPGDTLTSLPQISPKEGGQHRNRASLLTAFRMWFNEDRRGKRKSAANGVVNAPYAHGMDSRTPSSSGAGRNSVKAKRRTSGGGGTSRKGHRAKGPSISSRRSSSVNSRRSSTASMAQVAMESPQFTFEHMVAMSRQRSDPSRRSFGSRTPNSERGEYNSSRPSSVHSYTVGKHRHRKSPSASSAGSLQLARATSPYHRRAGSGSSTRVVRSPTQGAPRAPHLRSNSTASSVHSLPSSRHGSFYEQSESEAQRTGSPLRPHSRNTLDNTLDETPRRSHPHGNTTFVAQKRQTPFQPPLLTGSYSASSRSSWKKSWGLEPPGWQTRTARLPIEVLSISPPGDATVLRDVFTGRPSLSPDDDDEWVDVDDEPGYVGGLGQTPATTASFFSTGSSASPVDSTFGGYPLVESPIMLAAPPRVPGSARTPKGKRAGKVSSNRTKPGTPPIGRMSPLPSEISLDGVPEARGGRRQLPNARPGPAFKHAIQEEDEDEGEE</sequence>
<feature type="compositionally biased region" description="Low complexity" evidence="4">
    <location>
        <begin position="328"/>
        <end position="348"/>
    </location>
</feature>
<dbReference type="InterPro" id="IPR017441">
    <property type="entry name" value="Protein_kinase_ATP_BS"/>
</dbReference>
<dbReference type="InterPro" id="IPR000719">
    <property type="entry name" value="Prot_kinase_dom"/>
</dbReference>
<organism evidence="6 7">
    <name type="scientific">Multifurca ochricompacta</name>
    <dbReference type="NCBI Taxonomy" id="376703"/>
    <lineage>
        <taxon>Eukaryota</taxon>
        <taxon>Fungi</taxon>
        <taxon>Dikarya</taxon>
        <taxon>Basidiomycota</taxon>
        <taxon>Agaricomycotina</taxon>
        <taxon>Agaricomycetes</taxon>
        <taxon>Russulales</taxon>
        <taxon>Russulaceae</taxon>
        <taxon>Multifurca</taxon>
    </lineage>
</organism>
<evidence type="ECO:0000256" key="4">
    <source>
        <dbReference type="SAM" id="MobiDB-lite"/>
    </source>
</evidence>
<dbReference type="EMBL" id="WTXG01000018">
    <property type="protein sequence ID" value="KAI0300526.1"/>
    <property type="molecule type" value="Genomic_DNA"/>
</dbReference>